<dbReference type="PROSITE" id="PS00892">
    <property type="entry name" value="HIT_1"/>
    <property type="match status" value="1"/>
</dbReference>
<protein>
    <submittedName>
        <fullName evidence="5">Histidine triad nucleotide-binding protein</fullName>
    </submittedName>
</protein>
<accession>A0A1G2RYB9</accession>
<organism evidence="5 6">
    <name type="scientific">Candidatus Wildermuthbacteria bacterium RIFCSPLOWO2_02_FULL_47_9c</name>
    <dbReference type="NCBI Taxonomy" id="1802466"/>
    <lineage>
        <taxon>Bacteria</taxon>
        <taxon>Candidatus Wildermuthiibacteriota</taxon>
    </lineage>
</organism>
<sequence length="103" mass="11589">MDCIFCKIAQKQAPAQIAYEDDEFIAFHDIRPKAPLHLLLVPKKHIPSLQESQEGDAELLGKLLLRAQKVAQEKQVKGYKLAMNVGKEGGQEIDHIHLHLLAQ</sequence>
<dbReference type="Proteomes" id="UP000178222">
    <property type="component" value="Unassembled WGS sequence"/>
</dbReference>
<dbReference type="AlphaFoldDB" id="A0A1G2RYB9"/>
<dbReference type="PRINTS" id="PR00332">
    <property type="entry name" value="HISTRIAD"/>
</dbReference>
<feature type="active site" description="Tele-AMP-histidine intermediate" evidence="1">
    <location>
        <position position="97"/>
    </location>
</feature>
<evidence type="ECO:0000259" key="4">
    <source>
        <dbReference type="PROSITE" id="PS51084"/>
    </source>
</evidence>
<evidence type="ECO:0000313" key="6">
    <source>
        <dbReference type="Proteomes" id="UP000178222"/>
    </source>
</evidence>
<feature type="short sequence motif" description="Histidine triad motif" evidence="2 3">
    <location>
        <begin position="95"/>
        <end position="99"/>
    </location>
</feature>
<dbReference type="CDD" id="cd01276">
    <property type="entry name" value="PKCI_related"/>
    <property type="match status" value="1"/>
</dbReference>
<proteinExistence type="predicted"/>
<dbReference type="PANTHER" id="PTHR23089">
    <property type="entry name" value="HISTIDINE TRIAD HIT PROTEIN"/>
    <property type="match status" value="1"/>
</dbReference>
<dbReference type="Pfam" id="PF11969">
    <property type="entry name" value="DcpS_C"/>
    <property type="match status" value="1"/>
</dbReference>
<dbReference type="SUPFAM" id="SSF54197">
    <property type="entry name" value="HIT-like"/>
    <property type="match status" value="1"/>
</dbReference>
<evidence type="ECO:0000256" key="3">
    <source>
        <dbReference type="PROSITE-ProRule" id="PRU00464"/>
    </source>
</evidence>
<dbReference type="InterPro" id="IPR019808">
    <property type="entry name" value="Histidine_triad_CS"/>
</dbReference>
<feature type="domain" description="HIT" evidence="4">
    <location>
        <begin position="4"/>
        <end position="103"/>
    </location>
</feature>
<comment type="caution">
    <text evidence="5">The sequence shown here is derived from an EMBL/GenBank/DDBJ whole genome shotgun (WGS) entry which is preliminary data.</text>
</comment>
<dbReference type="InterPro" id="IPR036265">
    <property type="entry name" value="HIT-like_sf"/>
</dbReference>
<dbReference type="InterPro" id="IPR011146">
    <property type="entry name" value="HIT-like"/>
</dbReference>
<gene>
    <name evidence="5" type="ORF">A3J30_02855</name>
</gene>
<evidence type="ECO:0000256" key="2">
    <source>
        <dbReference type="PIRSR" id="PIRSR601310-3"/>
    </source>
</evidence>
<dbReference type="GO" id="GO:0003824">
    <property type="term" value="F:catalytic activity"/>
    <property type="evidence" value="ECO:0007669"/>
    <property type="project" value="InterPro"/>
</dbReference>
<dbReference type="Gene3D" id="3.30.428.10">
    <property type="entry name" value="HIT-like"/>
    <property type="match status" value="1"/>
</dbReference>
<dbReference type="EMBL" id="MHUL01000002">
    <property type="protein sequence ID" value="OHA77844.1"/>
    <property type="molecule type" value="Genomic_DNA"/>
</dbReference>
<evidence type="ECO:0000313" key="5">
    <source>
        <dbReference type="EMBL" id="OHA77844.1"/>
    </source>
</evidence>
<evidence type="ECO:0000256" key="1">
    <source>
        <dbReference type="PIRSR" id="PIRSR601310-1"/>
    </source>
</evidence>
<reference evidence="5 6" key="1">
    <citation type="journal article" date="2016" name="Nat. Commun.">
        <title>Thousands of microbial genomes shed light on interconnected biogeochemical processes in an aquifer system.</title>
        <authorList>
            <person name="Anantharaman K."/>
            <person name="Brown C.T."/>
            <person name="Hug L.A."/>
            <person name="Sharon I."/>
            <person name="Castelle C.J."/>
            <person name="Probst A.J."/>
            <person name="Thomas B.C."/>
            <person name="Singh A."/>
            <person name="Wilkins M.J."/>
            <person name="Karaoz U."/>
            <person name="Brodie E.L."/>
            <person name="Williams K.H."/>
            <person name="Hubbard S.S."/>
            <person name="Banfield J.F."/>
        </authorList>
    </citation>
    <scope>NUCLEOTIDE SEQUENCE [LARGE SCALE GENOMIC DNA]</scope>
</reference>
<dbReference type="PROSITE" id="PS51084">
    <property type="entry name" value="HIT_2"/>
    <property type="match status" value="1"/>
</dbReference>
<dbReference type="InterPro" id="IPR001310">
    <property type="entry name" value="Histidine_triad_HIT"/>
</dbReference>
<name>A0A1G2RYB9_9BACT</name>